<dbReference type="PANTHER" id="PTHR33332">
    <property type="entry name" value="REVERSE TRANSCRIPTASE DOMAIN-CONTAINING PROTEIN"/>
    <property type="match status" value="1"/>
</dbReference>
<organism evidence="2 3">
    <name type="scientific">Paralvinella palmiformis</name>
    <dbReference type="NCBI Taxonomy" id="53620"/>
    <lineage>
        <taxon>Eukaryota</taxon>
        <taxon>Metazoa</taxon>
        <taxon>Spiralia</taxon>
        <taxon>Lophotrochozoa</taxon>
        <taxon>Annelida</taxon>
        <taxon>Polychaeta</taxon>
        <taxon>Sedentaria</taxon>
        <taxon>Canalipalpata</taxon>
        <taxon>Terebellida</taxon>
        <taxon>Terebelliformia</taxon>
        <taxon>Alvinellidae</taxon>
        <taxon>Paralvinella</taxon>
    </lineage>
</organism>
<protein>
    <recommendedName>
        <fullName evidence="1">Reverse transcriptase domain-containing protein</fullName>
    </recommendedName>
</protein>
<accession>A0AAD9MV88</accession>
<dbReference type="InterPro" id="IPR000477">
    <property type="entry name" value="RT_dom"/>
</dbReference>
<dbReference type="PROSITE" id="PS50878">
    <property type="entry name" value="RT_POL"/>
    <property type="match status" value="1"/>
</dbReference>
<comment type="caution">
    <text evidence="2">The sequence shown here is derived from an EMBL/GenBank/DDBJ whole genome shotgun (WGS) entry which is preliminary data.</text>
</comment>
<evidence type="ECO:0000259" key="1">
    <source>
        <dbReference type="PROSITE" id="PS50878"/>
    </source>
</evidence>
<dbReference type="Proteomes" id="UP001208570">
    <property type="component" value="Unassembled WGS sequence"/>
</dbReference>
<reference evidence="2" key="1">
    <citation type="journal article" date="2023" name="Mol. Biol. Evol.">
        <title>Third-Generation Sequencing Reveals the Adaptive Role of the Epigenome in Three Deep-Sea Polychaetes.</title>
        <authorList>
            <person name="Perez M."/>
            <person name="Aroh O."/>
            <person name="Sun Y."/>
            <person name="Lan Y."/>
            <person name="Juniper S.K."/>
            <person name="Young C.R."/>
            <person name="Angers B."/>
            <person name="Qian P.Y."/>
        </authorList>
    </citation>
    <scope>NUCLEOTIDE SEQUENCE</scope>
    <source>
        <strain evidence="2">P08H-3</strain>
    </source>
</reference>
<evidence type="ECO:0000313" key="2">
    <source>
        <dbReference type="EMBL" id="KAK2146695.1"/>
    </source>
</evidence>
<proteinExistence type="predicted"/>
<dbReference type="InterPro" id="IPR043502">
    <property type="entry name" value="DNA/RNA_pol_sf"/>
</dbReference>
<dbReference type="EMBL" id="JAODUP010000589">
    <property type="protein sequence ID" value="KAK2146695.1"/>
    <property type="molecule type" value="Genomic_DNA"/>
</dbReference>
<dbReference type="SUPFAM" id="SSF56672">
    <property type="entry name" value="DNA/RNA polymerases"/>
    <property type="match status" value="1"/>
</dbReference>
<keyword evidence="3" id="KW-1185">Reference proteome</keyword>
<gene>
    <name evidence="2" type="ORF">LSH36_589g03037</name>
</gene>
<dbReference type="AlphaFoldDB" id="A0AAD9MV88"/>
<dbReference type="Pfam" id="PF00078">
    <property type="entry name" value="RVT_1"/>
    <property type="match status" value="1"/>
</dbReference>
<evidence type="ECO:0000313" key="3">
    <source>
        <dbReference type="Proteomes" id="UP001208570"/>
    </source>
</evidence>
<feature type="domain" description="Reverse transcriptase" evidence="1">
    <location>
        <begin position="1"/>
        <end position="105"/>
    </location>
</feature>
<sequence>MAIYLDLSKGFDTIDHSILVKKLDYYGIRRQALDWFSSYLHNRKQFVHYMGSNSHVETIKCGVPPGSGLGPLLFIVYTNDLNRCLNLTKSILFADDTTVYLSSKS</sequence>
<name>A0AAD9MV88_9ANNE</name>